<dbReference type="GO" id="GO:0005634">
    <property type="term" value="C:nucleus"/>
    <property type="evidence" value="ECO:0007669"/>
    <property type="project" value="TreeGrafter"/>
</dbReference>
<dbReference type="InterPro" id="IPR000297">
    <property type="entry name" value="PPIase_PpiC"/>
</dbReference>
<dbReference type="FunFam" id="3.10.50.40:FF:000010">
    <property type="entry name" value="Peptidyl-prolyl cis-trans isomerase Pin1"/>
    <property type="match status" value="1"/>
</dbReference>
<dbReference type="Proteomes" id="UP001201163">
    <property type="component" value="Unassembled WGS sequence"/>
</dbReference>
<gene>
    <name evidence="8" type="ORF">EDB92DRAFT_1855533</name>
</gene>
<dbReference type="PROSITE" id="PS50020">
    <property type="entry name" value="WW_DOMAIN_2"/>
    <property type="match status" value="1"/>
</dbReference>
<dbReference type="Gene3D" id="2.20.70.10">
    <property type="match status" value="1"/>
</dbReference>
<dbReference type="EC" id="5.2.1.8" evidence="5"/>
<evidence type="ECO:0000313" key="8">
    <source>
        <dbReference type="EMBL" id="KAH8992902.1"/>
    </source>
</evidence>
<dbReference type="PROSITE" id="PS50198">
    <property type="entry name" value="PPIC_PPIASE_2"/>
    <property type="match status" value="1"/>
</dbReference>
<comment type="catalytic activity">
    <reaction evidence="1 5">
        <text>[protein]-peptidylproline (omega=180) = [protein]-peptidylproline (omega=0)</text>
        <dbReference type="Rhea" id="RHEA:16237"/>
        <dbReference type="Rhea" id="RHEA-COMP:10747"/>
        <dbReference type="Rhea" id="RHEA-COMP:10748"/>
        <dbReference type="ChEBI" id="CHEBI:83833"/>
        <dbReference type="ChEBI" id="CHEBI:83834"/>
        <dbReference type="EC" id="5.2.1.8"/>
    </reaction>
</comment>
<comment type="caution">
    <text evidence="8">The sequence shown here is derived from an EMBL/GenBank/DDBJ whole genome shotgun (WGS) entry which is preliminary data.</text>
</comment>
<feature type="domain" description="PpiC" evidence="7">
    <location>
        <begin position="49"/>
        <end position="160"/>
    </location>
</feature>
<protein>
    <recommendedName>
        <fullName evidence="5">Peptidyl-prolyl cis-trans isomerase</fullName>
        <ecNumber evidence="5">5.2.1.8</ecNumber>
    </recommendedName>
</protein>
<feature type="domain" description="WW" evidence="6">
    <location>
        <begin position="1"/>
        <end position="32"/>
    </location>
</feature>
<dbReference type="Gene3D" id="3.10.50.40">
    <property type="match status" value="1"/>
</dbReference>
<dbReference type="Pfam" id="PF00397">
    <property type="entry name" value="WW"/>
    <property type="match status" value="1"/>
</dbReference>
<evidence type="ECO:0000256" key="3">
    <source>
        <dbReference type="ARBA" id="ARBA00023235"/>
    </source>
</evidence>
<dbReference type="AlphaFoldDB" id="A0AAD4LIA4"/>
<proteinExistence type="predicted"/>
<dbReference type="InterPro" id="IPR023058">
    <property type="entry name" value="PPIase_PpiC_CS"/>
</dbReference>
<dbReference type="InterPro" id="IPR046357">
    <property type="entry name" value="PPIase_dom_sf"/>
</dbReference>
<dbReference type="InterPro" id="IPR036020">
    <property type="entry name" value="WW_dom_sf"/>
</dbReference>
<organism evidence="8 9">
    <name type="scientific">Lactarius akahatsu</name>
    <dbReference type="NCBI Taxonomy" id="416441"/>
    <lineage>
        <taxon>Eukaryota</taxon>
        <taxon>Fungi</taxon>
        <taxon>Dikarya</taxon>
        <taxon>Basidiomycota</taxon>
        <taxon>Agaricomycotina</taxon>
        <taxon>Agaricomycetes</taxon>
        <taxon>Russulales</taxon>
        <taxon>Russulaceae</taxon>
        <taxon>Lactarius</taxon>
    </lineage>
</organism>
<dbReference type="Pfam" id="PF00639">
    <property type="entry name" value="Rotamase"/>
    <property type="match status" value="1"/>
</dbReference>
<name>A0AAD4LIA4_9AGAM</name>
<evidence type="ECO:0000259" key="6">
    <source>
        <dbReference type="PROSITE" id="PS50020"/>
    </source>
</evidence>
<evidence type="ECO:0000256" key="1">
    <source>
        <dbReference type="ARBA" id="ARBA00000971"/>
    </source>
</evidence>
<dbReference type="GO" id="GO:0003755">
    <property type="term" value="F:peptidyl-prolyl cis-trans isomerase activity"/>
    <property type="evidence" value="ECO:0007669"/>
    <property type="project" value="UniProtKB-UniRule"/>
</dbReference>
<dbReference type="InterPro" id="IPR051370">
    <property type="entry name" value="PPIase_Pin1"/>
</dbReference>
<evidence type="ECO:0000256" key="4">
    <source>
        <dbReference type="PROSITE-ProRule" id="PRU00278"/>
    </source>
</evidence>
<evidence type="ECO:0000256" key="2">
    <source>
        <dbReference type="ARBA" id="ARBA00023110"/>
    </source>
</evidence>
<dbReference type="GO" id="GO:0080090">
    <property type="term" value="P:regulation of primary metabolic process"/>
    <property type="evidence" value="ECO:0007669"/>
    <property type="project" value="UniProtKB-ARBA"/>
</dbReference>
<evidence type="ECO:0000259" key="7">
    <source>
        <dbReference type="PROSITE" id="PS50198"/>
    </source>
</evidence>
<dbReference type="SUPFAM" id="SSF54534">
    <property type="entry name" value="FKBP-like"/>
    <property type="match status" value="1"/>
</dbReference>
<dbReference type="GO" id="GO:0060255">
    <property type="term" value="P:regulation of macromolecule metabolic process"/>
    <property type="evidence" value="ECO:0007669"/>
    <property type="project" value="UniProtKB-ARBA"/>
</dbReference>
<keyword evidence="3 4" id="KW-0413">Isomerase</keyword>
<dbReference type="InterPro" id="IPR001202">
    <property type="entry name" value="WW_dom"/>
</dbReference>
<evidence type="ECO:0000256" key="5">
    <source>
        <dbReference type="RuleBase" id="RU363014"/>
    </source>
</evidence>
<dbReference type="PANTHER" id="PTHR10657">
    <property type="entry name" value="PEPTIDYL-PROLYL CIS-TRANS ISOMERASE"/>
    <property type="match status" value="1"/>
</dbReference>
<sequence length="160" mass="17690">MSGWEIRFSNSRKVPYFHNTQTQESVWDAPKELTEEQIKALPGVEYLRPEKVRASHILVKHSGSRRPSSWKEPNITRSKEEAIAILEGYNAEIGGSAEKFASLAREHSDCSSHDHGGDLGSFGPGQMQKPFEDAAFSLRVGEISGIVDSQSGVHLILRTG</sequence>
<evidence type="ECO:0000313" key="9">
    <source>
        <dbReference type="Proteomes" id="UP001201163"/>
    </source>
</evidence>
<accession>A0AAD4LIA4</accession>
<dbReference type="EMBL" id="JAKELL010000020">
    <property type="protein sequence ID" value="KAH8992902.1"/>
    <property type="molecule type" value="Genomic_DNA"/>
</dbReference>
<dbReference type="GO" id="GO:0005829">
    <property type="term" value="C:cytosol"/>
    <property type="evidence" value="ECO:0007669"/>
    <property type="project" value="TreeGrafter"/>
</dbReference>
<dbReference type="PROSITE" id="PS01096">
    <property type="entry name" value="PPIC_PPIASE_1"/>
    <property type="match status" value="1"/>
</dbReference>
<dbReference type="CDD" id="cd00201">
    <property type="entry name" value="WW"/>
    <property type="match status" value="1"/>
</dbReference>
<dbReference type="PANTHER" id="PTHR10657:SF4">
    <property type="entry name" value="PEPTIDYL-PROLYL CIS-TRANS ISOMERASE-RELATED"/>
    <property type="match status" value="1"/>
</dbReference>
<keyword evidence="2 4" id="KW-0697">Rotamase</keyword>
<keyword evidence="9" id="KW-1185">Reference proteome</keyword>
<reference evidence="8" key="1">
    <citation type="submission" date="2022-01" db="EMBL/GenBank/DDBJ databases">
        <title>Comparative genomics reveals a dynamic genome evolution in the ectomycorrhizal milk-cap (Lactarius) mushrooms.</title>
        <authorList>
            <consortium name="DOE Joint Genome Institute"/>
            <person name="Lebreton A."/>
            <person name="Tang N."/>
            <person name="Kuo A."/>
            <person name="LaButti K."/>
            <person name="Drula E."/>
            <person name="Barry K."/>
            <person name="Clum A."/>
            <person name="Lipzen A."/>
            <person name="Mousain D."/>
            <person name="Ng V."/>
            <person name="Wang R."/>
            <person name="Wang X."/>
            <person name="Dai Y."/>
            <person name="Henrissat B."/>
            <person name="Grigoriev I.V."/>
            <person name="Guerin-Laguette A."/>
            <person name="Yu F."/>
            <person name="Martin F.M."/>
        </authorList>
    </citation>
    <scope>NUCLEOTIDE SEQUENCE</scope>
    <source>
        <strain evidence="8">QP</strain>
    </source>
</reference>
<dbReference type="SMART" id="SM00456">
    <property type="entry name" value="WW"/>
    <property type="match status" value="1"/>
</dbReference>
<dbReference type="SUPFAM" id="SSF51045">
    <property type="entry name" value="WW domain"/>
    <property type="match status" value="1"/>
</dbReference>